<dbReference type="InterPro" id="IPR005358">
    <property type="entry name" value="Puta_zinc/iron-chelating_dom"/>
</dbReference>
<dbReference type="InterPro" id="IPR029063">
    <property type="entry name" value="SAM-dependent_MTases_sf"/>
</dbReference>
<reference evidence="1 2" key="1">
    <citation type="submission" date="2024-09" db="EMBL/GenBank/DDBJ databases">
        <title>Genome sequencing and assembly of Phytophthora oleae, isolate VK10A, causative agent of rot of olive drupes.</title>
        <authorList>
            <person name="Conti Taguali S."/>
            <person name="Riolo M."/>
            <person name="La Spada F."/>
            <person name="Cacciola S.O."/>
            <person name="Dionisio G."/>
        </authorList>
    </citation>
    <scope>NUCLEOTIDE SEQUENCE [LARGE SCALE GENOMIC DNA]</scope>
    <source>
        <strain evidence="1 2">VK10A</strain>
    </source>
</reference>
<evidence type="ECO:0000313" key="2">
    <source>
        <dbReference type="Proteomes" id="UP001632037"/>
    </source>
</evidence>
<dbReference type="PANTHER" id="PTHR35866:SF1">
    <property type="entry name" value="YKGJ FAMILY CYSTEINE CLUSTER PROTEIN"/>
    <property type="match status" value="1"/>
</dbReference>
<dbReference type="SUPFAM" id="SSF53335">
    <property type="entry name" value="S-adenosyl-L-methionine-dependent methyltransferases"/>
    <property type="match status" value="1"/>
</dbReference>
<protein>
    <submittedName>
        <fullName evidence="1">Uncharacterized protein</fullName>
    </submittedName>
</protein>
<dbReference type="Gene3D" id="3.40.50.150">
    <property type="entry name" value="Vaccinia Virus protein VP39"/>
    <property type="match status" value="1"/>
</dbReference>
<evidence type="ECO:0000313" key="1">
    <source>
        <dbReference type="EMBL" id="KAL3666853.1"/>
    </source>
</evidence>
<sequence>MTEDMTNFNHKNVSTTHITKLVIPTLMGRLPLRSWSAARDEVRLRFRCTACGKCCTGSGGRVRVNERELEELAEATDSSVVEFKRRFTHAVEEVVDGQKREQLVLRQTPDDKHCIFLQGSKCSVYQARPTQCRTFPWWPQNLVSDYDWQLAAADCEGIHVEEEEEDIPAYSFNDVMPETILHDIHRSGENYTYDELHQMLQDLREVEPEFVAQYKAELFAKFSRRIVFSDDEVTVLDSNLDGATRSFVFNDRLRLTQSEVVLSESSDSEPAFDRSTLALDVHRALCMPLAWLPKAHLPLHVGVLGAGACTLPLFLLEHYLPQELGRLDAVEPSSQVNSIARRFFGITSALQRDLRLVIHEKMGEDFLQQEGEAFDVLVVDVEAGESCEGVRAPPIGMLGPHFLQTAKYRLAPGGILAVNVITESKEALDDVESKIGRVFSRGLRLSLPSNSVFFLFNEEKDDKFLDVAGYVRMVQNSAFQTQYAQTPELLGTCQLTAWHSSN</sequence>
<dbReference type="EMBL" id="JBIMZQ010000015">
    <property type="protein sequence ID" value="KAL3666853.1"/>
    <property type="molecule type" value="Genomic_DNA"/>
</dbReference>
<comment type="caution">
    <text evidence="1">The sequence shown here is derived from an EMBL/GenBank/DDBJ whole genome shotgun (WGS) entry which is preliminary data.</text>
</comment>
<dbReference type="PANTHER" id="PTHR35866">
    <property type="entry name" value="PUTATIVE-RELATED"/>
    <property type="match status" value="1"/>
</dbReference>
<gene>
    <name evidence="1" type="ORF">V7S43_007803</name>
</gene>
<keyword evidence="2" id="KW-1185">Reference proteome</keyword>
<accession>A0ABD3FJA4</accession>
<organism evidence="1 2">
    <name type="scientific">Phytophthora oleae</name>
    <dbReference type="NCBI Taxonomy" id="2107226"/>
    <lineage>
        <taxon>Eukaryota</taxon>
        <taxon>Sar</taxon>
        <taxon>Stramenopiles</taxon>
        <taxon>Oomycota</taxon>
        <taxon>Peronosporomycetes</taxon>
        <taxon>Peronosporales</taxon>
        <taxon>Peronosporaceae</taxon>
        <taxon>Phytophthora</taxon>
    </lineage>
</organism>
<proteinExistence type="predicted"/>
<name>A0ABD3FJA4_9STRA</name>
<dbReference type="Pfam" id="PF03692">
    <property type="entry name" value="CxxCxxCC"/>
    <property type="match status" value="1"/>
</dbReference>
<dbReference type="AlphaFoldDB" id="A0ABD3FJA4"/>
<dbReference type="Proteomes" id="UP001632037">
    <property type="component" value="Unassembled WGS sequence"/>
</dbReference>